<sequence>MLEQLLLPILLQHLSNRSYGHPIKPHPIATGYFNADGKPDVAVISSEYIQSSYLLSIYLNNHIPTITNNTLTGTQNEILAFVKTDFKGNNSDGDGDPISGVTVVSLPANGTSKLNGSPVNLSKRGYLFFEKM</sequence>
<reference evidence="1 2" key="1">
    <citation type="submission" date="2022-08" db="EMBL/GenBank/DDBJ databases">
        <title>Paenibacillus endoradicis sp. nov., Paenibacillus radicibacter sp. nov and Paenibacillus pararadicis sp. nov., three cold-adapted plant growth-promoting bacteria isolated from root of Larix gmelinii in Great Khingan.</title>
        <authorList>
            <person name="Xue H."/>
        </authorList>
    </citation>
    <scope>NUCLEOTIDE SEQUENCE [LARGE SCALE GENOMIC DNA]</scope>
    <source>
        <strain evidence="1 2">N5-1-1-5</strain>
    </source>
</reference>
<dbReference type="RefSeq" id="WP_258218200.1">
    <property type="nucleotide sequence ID" value="NZ_JANQBD010000051.1"/>
</dbReference>
<dbReference type="Proteomes" id="UP001300012">
    <property type="component" value="Unassembled WGS sequence"/>
</dbReference>
<keyword evidence="2" id="KW-1185">Reference proteome</keyword>
<evidence type="ECO:0000313" key="1">
    <source>
        <dbReference type="EMBL" id="MCR8636708.1"/>
    </source>
</evidence>
<accession>A0ABT1YU42</accession>
<protein>
    <submittedName>
        <fullName evidence="1">Uncharacterized protein</fullName>
    </submittedName>
</protein>
<name>A0ABT1YU42_9BACL</name>
<comment type="caution">
    <text evidence="1">The sequence shown here is derived from an EMBL/GenBank/DDBJ whole genome shotgun (WGS) entry which is preliminary data.</text>
</comment>
<proteinExistence type="predicted"/>
<gene>
    <name evidence="1" type="ORF">NV381_36660</name>
</gene>
<evidence type="ECO:0000313" key="2">
    <source>
        <dbReference type="Proteomes" id="UP001300012"/>
    </source>
</evidence>
<organism evidence="1 2">
    <name type="scientific">Paenibacillus radicis</name>
    <name type="common">ex Xue et al. 2023</name>
    <dbReference type="NCBI Taxonomy" id="2972489"/>
    <lineage>
        <taxon>Bacteria</taxon>
        <taxon>Bacillati</taxon>
        <taxon>Bacillota</taxon>
        <taxon>Bacilli</taxon>
        <taxon>Bacillales</taxon>
        <taxon>Paenibacillaceae</taxon>
        <taxon>Paenibacillus</taxon>
    </lineage>
</organism>
<dbReference type="EMBL" id="JANQBD010000051">
    <property type="protein sequence ID" value="MCR8636708.1"/>
    <property type="molecule type" value="Genomic_DNA"/>
</dbReference>